<dbReference type="Proteomes" id="UP000238153">
    <property type="component" value="Unassembled WGS sequence"/>
</dbReference>
<keyword evidence="1" id="KW-0285">Flavoprotein</keyword>
<dbReference type="InterPro" id="IPR013785">
    <property type="entry name" value="Aldolase_TIM"/>
</dbReference>
<dbReference type="GO" id="GO:0016491">
    <property type="term" value="F:oxidoreductase activity"/>
    <property type="evidence" value="ECO:0007669"/>
    <property type="project" value="UniProtKB-KW"/>
</dbReference>
<dbReference type="InterPro" id="IPR051799">
    <property type="entry name" value="NADH_flavin_oxidoreductase"/>
</dbReference>
<evidence type="ECO:0000256" key="2">
    <source>
        <dbReference type="ARBA" id="ARBA00023002"/>
    </source>
</evidence>
<dbReference type="Proteomes" id="UP001269271">
    <property type="component" value="Unassembled WGS sequence"/>
</dbReference>
<keyword evidence="2" id="KW-0560">Oxidoreductase</keyword>
<dbReference type="PANTHER" id="PTHR43656">
    <property type="entry name" value="BINDING OXIDOREDUCTASE, PUTATIVE (AFU_ORTHOLOGUE AFUA_2G08260)-RELATED"/>
    <property type="match status" value="1"/>
</dbReference>
<dbReference type="EMBL" id="JAVSOO010000068">
    <property type="protein sequence ID" value="MDT4287876.1"/>
    <property type="molecule type" value="Genomic_DNA"/>
</dbReference>
<evidence type="ECO:0000256" key="1">
    <source>
        <dbReference type="ARBA" id="ARBA00022630"/>
    </source>
</evidence>
<dbReference type="GeneID" id="93781845"/>
<protein>
    <submittedName>
        <fullName evidence="5">NADH-dependent flavin oxidoreductase</fullName>
    </submittedName>
</protein>
<reference evidence="5 6" key="1">
    <citation type="submission" date="2017-11" db="EMBL/GenBank/DDBJ databases">
        <authorList>
            <person name="Founou R.C."/>
            <person name="Founou L."/>
            <person name="Allam M."/>
            <person name="Ismail A."/>
            <person name="Essack S.Y."/>
        </authorList>
    </citation>
    <scope>NUCLEOTIDE SEQUENCE [LARGE SCALE GENOMIC DNA]</scope>
    <source>
        <strain evidence="5 6">G811N2B1</strain>
    </source>
</reference>
<dbReference type="PANTHER" id="PTHR43656:SF2">
    <property type="entry name" value="BINDING OXIDOREDUCTASE, PUTATIVE (AFU_ORTHOLOGUE AFUA_2G08260)-RELATED"/>
    <property type="match status" value="1"/>
</dbReference>
<feature type="domain" description="NADH:flavin oxidoreductase/NADH oxidase N-terminal" evidence="3">
    <location>
        <begin position="8"/>
        <end position="338"/>
    </location>
</feature>
<accession>A0A7Z1S995</accession>
<dbReference type="KEGG" id="shh:ShL2_02159"/>
<proteinExistence type="predicted"/>
<evidence type="ECO:0000259" key="3">
    <source>
        <dbReference type="Pfam" id="PF00724"/>
    </source>
</evidence>
<dbReference type="AlphaFoldDB" id="A0A7Z1S995"/>
<dbReference type="InterPro" id="IPR001155">
    <property type="entry name" value="OxRdtase_FMN_N"/>
</dbReference>
<gene>
    <name evidence="5" type="ORF">CV019_07090</name>
    <name evidence="4" type="ORF">RO950_13000</name>
</gene>
<dbReference type="EMBL" id="PGWX01000293">
    <property type="protein sequence ID" value="PPJ74751.1"/>
    <property type="molecule type" value="Genomic_DNA"/>
</dbReference>
<evidence type="ECO:0000313" key="4">
    <source>
        <dbReference type="EMBL" id="MDT4287876.1"/>
    </source>
</evidence>
<reference evidence="4 7" key="2">
    <citation type="submission" date="2023-08" db="EMBL/GenBank/DDBJ databases">
        <title>Genomic surveillance of Staphylococcus haemolyticus neonatal outbreak in southern France.</title>
        <authorList>
            <person name="Magnan C."/>
            <person name="Morsli M."/>
            <person name="Thiery B."/>
            <person name="Salipante F."/>
            <person name="Attar J."/>
            <person name="Massimo D.M."/>
            <person name="Ory J."/>
            <person name="Pantel A."/>
            <person name="Lavigne J.-P."/>
        </authorList>
    </citation>
    <scope>NUCLEOTIDE SEQUENCE [LARGE SCALE GENOMIC DNA]</scope>
    <source>
        <strain evidence="4 7">NSH026</strain>
    </source>
</reference>
<organism evidence="5 6">
    <name type="scientific">Staphylococcus haemolyticus</name>
    <dbReference type="NCBI Taxonomy" id="1283"/>
    <lineage>
        <taxon>Bacteria</taxon>
        <taxon>Bacillati</taxon>
        <taxon>Bacillota</taxon>
        <taxon>Bacilli</taxon>
        <taxon>Bacillales</taxon>
        <taxon>Staphylococcaceae</taxon>
        <taxon>Staphylococcus</taxon>
    </lineage>
</organism>
<dbReference type="Gene3D" id="3.20.20.70">
    <property type="entry name" value="Aldolase class I"/>
    <property type="match status" value="1"/>
</dbReference>
<dbReference type="GO" id="GO:0010181">
    <property type="term" value="F:FMN binding"/>
    <property type="evidence" value="ECO:0007669"/>
    <property type="project" value="InterPro"/>
</dbReference>
<dbReference type="SUPFAM" id="SSF51395">
    <property type="entry name" value="FMN-linked oxidoreductases"/>
    <property type="match status" value="1"/>
</dbReference>
<comment type="caution">
    <text evidence="5">The sequence shown here is derived from an EMBL/GenBank/DDBJ whole genome shotgun (WGS) entry which is preliminary data.</text>
</comment>
<evidence type="ECO:0000313" key="7">
    <source>
        <dbReference type="Proteomes" id="UP001269271"/>
    </source>
</evidence>
<evidence type="ECO:0000313" key="5">
    <source>
        <dbReference type="EMBL" id="PPJ74751.1"/>
    </source>
</evidence>
<name>A0A7Z1S995_STAHA</name>
<evidence type="ECO:0000313" key="6">
    <source>
        <dbReference type="Proteomes" id="UP000238153"/>
    </source>
</evidence>
<sequence>MKKAFEPLFETLKLPNGLELRNRFVLAPLTHESSNDDGTINDDVITYMAQRSSDVSLALTAASNVTDLGKAFPGQPSVAHDSDLEGLTKLATAMKQNGAKAIIQIHHGGVQSLLRLTPNGDVAGPSPITMKSYDETQPHDAREMTKTEILDTITAFGEATRRAIQAGFDGVEIHGANHYLIQQFVSPYYNRRNDEWGTDRFKFPLAVIDEVIRTVKSHDLENFIVGYRFSPEEPEDGGITMEITESLIKQLREQPLDYLHVSLMDVHSQTREGKYTGEERIKLLHGWINGRMPLIGIGSIFTAEEALEAIESPYIEMIALGRELLIDHNFVNKIVNGKDETIISEFDEDRQDKHDLPPKLWKRLNDDFYPVPRKKQ</sequence>
<keyword evidence="7" id="KW-1185">Reference proteome</keyword>
<dbReference type="Pfam" id="PF00724">
    <property type="entry name" value="Oxidored_FMN"/>
    <property type="match status" value="1"/>
</dbReference>
<dbReference type="CDD" id="cd04735">
    <property type="entry name" value="OYE_like_4_FMN"/>
    <property type="match status" value="1"/>
</dbReference>
<dbReference type="RefSeq" id="WP_033080168.1">
    <property type="nucleotide sequence ID" value="NZ_BKAY01000040.1"/>
</dbReference>